<evidence type="ECO:0000256" key="1">
    <source>
        <dbReference type="SAM" id="MobiDB-lite"/>
    </source>
</evidence>
<evidence type="ECO:0000313" key="3">
    <source>
        <dbReference type="Proteomes" id="UP000650467"/>
    </source>
</evidence>
<feature type="region of interest" description="Disordered" evidence="1">
    <location>
        <begin position="17"/>
        <end position="70"/>
    </location>
</feature>
<sequence length="106" mass="12243">MSALKNMGPDDLARYQFMRNESKKPAPRGNNDGTPGKRRKVVKDPFPRKLTWQEAKPLGDYSVPPDDDRLTKTYASQQEYDDVLKSLEAEHDKFKQKFPQDDMPTV</sequence>
<dbReference type="Proteomes" id="UP000650467">
    <property type="component" value="Unassembled WGS sequence"/>
</dbReference>
<protein>
    <submittedName>
        <fullName evidence="2">Uncharacterized protein</fullName>
    </submittedName>
</protein>
<name>A0A835S800_CHLIN</name>
<keyword evidence="3" id="KW-1185">Reference proteome</keyword>
<organism evidence="2 3">
    <name type="scientific">Chlamydomonas incerta</name>
    <dbReference type="NCBI Taxonomy" id="51695"/>
    <lineage>
        <taxon>Eukaryota</taxon>
        <taxon>Viridiplantae</taxon>
        <taxon>Chlorophyta</taxon>
        <taxon>core chlorophytes</taxon>
        <taxon>Chlorophyceae</taxon>
        <taxon>CS clade</taxon>
        <taxon>Chlamydomonadales</taxon>
        <taxon>Chlamydomonadaceae</taxon>
        <taxon>Chlamydomonas</taxon>
    </lineage>
</organism>
<gene>
    <name evidence="2" type="ORF">HXX76_016008</name>
</gene>
<evidence type="ECO:0000313" key="2">
    <source>
        <dbReference type="EMBL" id="KAG2422438.1"/>
    </source>
</evidence>
<accession>A0A835S800</accession>
<proteinExistence type="predicted"/>
<comment type="caution">
    <text evidence="2">The sequence shown here is derived from an EMBL/GenBank/DDBJ whole genome shotgun (WGS) entry which is preliminary data.</text>
</comment>
<reference evidence="2" key="1">
    <citation type="journal article" date="2020" name="bioRxiv">
        <title>Comparative genomics of Chlamydomonas.</title>
        <authorList>
            <person name="Craig R.J."/>
            <person name="Hasan A.R."/>
            <person name="Ness R.W."/>
            <person name="Keightley P.D."/>
        </authorList>
    </citation>
    <scope>NUCLEOTIDE SEQUENCE</scope>
    <source>
        <strain evidence="2">SAG 7.73</strain>
    </source>
</reference>
<dbReference type="AlphaFoldDB" id="A0A835S800"/>
<dbReference type="EMBL" id="JAEHOC010000106">
    <property type="protein sequence ID" value="KAG2422438.1"/>
    <property type="molecule type" value="Genomic_DNA"/>
</dbReference>